<evidence type="ECO:0000313" key="2">
    <source>
        <dbReference type="Proteomes" id="UP001519460"/>
    </source>
</evidence>
<keyword evidence="2" id="KW-1185">Reference proteome</keyword>
<accession>A0ABD0KJ88</accession>
<reference evidence="1 2" key="1">
    <citation type="journal article" date="2023" name="Sci. Data">
        <title>Genome assembly of the Korean intertidal mud-creeper Batillaria attramentaria.</title>
        <authorList>
            <person name="Patra A.K."/>
            <person name="Ho P.T."/>
            <person name="Jun S."/>
            <person name="Lee S.J."/>
            <person name="Kim Y."/>
            <person name="Won Y.J."/>
        </authorList>
    </citation>
    <scope>NUCLEOTIDE SEQUENCE [LARGE SCALE GENOMIC DNA]</scope>
    <source>
        <strain evidence="1">Wonlab-2016</strain>
    </source>
</reference>
<proteinExistence type="predicted"/>
<protein>
    <submittedName>
        <fullName evidence="1">Uncharacterized protein</fullName>
    </submittedName>
</protein>
<dbReference type="AlphaFoldDB" id="A0ABD0KJ88"/>
<evidence type="ECO:0000313" key="1">
    <source>
        <dbReference type="EMBL" id="KAK7487119.1"/>
    </source>
</evidence>
<name>A0ABD0KJ88_9CAEN</name>
<dbReference type="Proteomes" id="UP001519460">
    <property type="component" value="Unassembled WGS sequence"/>
</dbReference>
<dbReference type="EMBL" id="JACVVK020000169">
    <property type="protein sequence ID" value="KAK7487119.1"/>
    <property type="molecule type" value="Genomic_DNA"/>
</dbReference>
<organism evidence="1 2">
    <name type="scientific">Batillaria attramentaria</name>
    <dbReference type="NCBI Taxonomy" id="370345"/>
    <lineage>
        <taxon>Eukaryota</taxon>
        <taxon>Metazoa</taxon>
        <taxon>Spiralia</taxon>
        <taxon>Lophotrochozoa</taxon>
        <taxon>Mollusca</taxon>
        <taxon>Gastropoda</taxon>
        <taxon>Caenogastropoda</taxon>
        <taxon>Sorbeoconcha</taxon>
        <taxon>Cerithioidea</taxon>
        <taxon>Batillariidae</taxon>
        <taxon>Batillaria</taxon>
    </lineage>
</organism>
<gene>
    <name evidence="1" type="ORF">BaRGS_00021614</name>
</gene>
<sequence length="128" mass="14448">MTPHVETLKLAYNDANFHSRKSTPSKLPIPFPQLRSFHFIVPNSVLPSFKNKNLLASFKRPVLWRRLLTGVVCRLLQVRQADRKSNPANCACTNLSRTARASRAWGTIRGLGMGQFTRSLLTPGTHKH</sequence>
<comment type="caution">
    <text evidence="1">The sequence shown here is derived from an EMBL/GenBank/DDBJ whole genome shotgun (WGS) entry which is preliminary data.</text>
</comment>